<evidence type="ECO:0000256" key="4">
    <source>
        <dbReference type="ARBA" id="ARBA00022670"/>
    </source>
</evidence>
<dbReference type="SMR" id="A0A0Q9W9R9"/>
<reference evidence="12 13" key="1">
    <citation type="journal article" date="2007" name="Nature">
        <title>Evolution of genes and genomes on the Drosophila phylogeny.</title>
        <authorList>
            <consortium name="Drosophila 12 Genomes Consortium"/>
            <person name="Clark A.G."/>
            <person name="Eisen M.B."/>
            <person name="Smith D.R."/>
            <person name="Bergman C.M."/>
            <person name="Oliver B."/>
            <person name="Markow T.A."/>
            <person name="Kaufman T.C."/>
            <person name="Kellis M."/>
            <person name="Gelbart W."/>
            <person name="Iyer V.N."/>
            <person name="Pollard D.A."/>
            <person name="Sackton T.B."/>
            <person name="Larracuente A.M."/>
            <person name="Singh N.D."/>
            <person name="Abad J.P."/>
            <person name="Abt D.N."/>
            <person name="Adryan B."/>
            <person name="Aguade M."/>
            <person name="Akashi H."/>
            <person name="Anderson W.W."/>
            <person name="Aquadro C.F."/>
            <person name="Ardell D.H."/>
            <person name="Arguello R."/>
            <person name="Artieri C.G."/>
            <person name="Barbash D.A."/>
            <person name="Barker D."/>
            <person name="Barsanti P."/>
            <person name="Batterham P."/>
            <person name="Batzoglou S."/>
            <person name="Begun D."/>
            <person name="Bhutkar A."/>
            <person name="Blanco E."/>
            <person name="Bosak S.A."/>
            <person name="Bradley R.K."/>
            <person name="Brand A.D."/>
            <person name="Brent M.R."/>
            <person name="Brooks A.N."/>
            <person name="Brown R.H."/>
            <person name="Butlin R.K."/>
            <person name="Caggese C."/>
            <person name="Calvi B.R."/>
            <person name="Bernardo de Carvalho A."/>
            <person name="Caspi A."/>
            <person name="Castrezana S."/>
            <person name="Celniker S.E."/>
            <person name="Chang J.L."/>
            <person name="Chapple C."/>
            <person name="Chatterji S."/>
            <person name="Chinwalla A."/>
            <person name="Civetta A."/>
            <person name="Clifton S.W."/>
            <person name="Comeron J.M."/>
            <person name="Costello J.C."/>
            <person name="Coyne J.A."/>
            <person name="Daub J."/>
            <person name="David R.G."/>
            <person name="Delcher A.L."/>
            <person name="Delehaunty K."/>
            <person name="Do C.B."/>
            <person name="Ebling H."/>
            <person name="Edwards K."/>
            <person name="Eickbush T."/>
            <person name="Evans J.D."/>
            <person name="Filipski A."/>
            <person name="Findeiss S."/>
            <person name="Freyhult E."/>
            <person name="Fulton L."/>
            <person name="Fulton R."/>
            <person name="Garcia A.C."/>
            <person name="Gardiner A."/>
            <person name="Garfield D.A."/>
            <person name="Garvin B.E."/>
            <person name="Gibson G."/>
            <person name="Gilbert D."/>
            <person name="Gnerre S."/>
            <person name="Godfrey J."/>
            <person name="Good R."/>
            <person name="Gotea V."/>
            <person name="Gravely B."/>
            <person name="Greenberg A.J."/>
            <person name="Griffiths-Jones S."/>
            <person name="Gross S."/>
            <person name="Guigo R."/>
            <person name="Gustafson E.A."/>
            <person name="Haerty W."/>
            <person name="Hahn M.W."/>
            <person name="Halligan D.L."/>
            <person name="Halpern A.L."/>
            <person name="Halter G.M."/>
            <person name="Han M.V."/>
            <person name="Heger A."/>
            <person name="Hillier L."/>
            <person name="Hinrichs A.S."/>
            <person name="Holmes I."/>
            <person name="Hoskins R.A."/>
            <person name="Hubisz M.J."/>
            <person name="Hultmark D."/>
            <person name="Huntley M.A."/>
            <person name="Jaffe D.B."/>
            <person name="Jagadeeshan S."/>
            <person name="Jeck W.R."/>
            <person name="Johnson J."/>
            <person name="Jones C.D."/>
            <person name="Jordan W.C."/>
            <person name="Karpen G.H."/>
            <person name="Kataoka E."/>
            <person name="Keightley P.D."/>
            <person name="Kheradpour P."/>
            <person name="Kirkness E.F."/>
            <person name="Koerich L.B."/>
            <person name="Kristiansen K."/>
            <person name="Kudrna D."/>
            <person name="Kulathinal R.J."/>
            <person name="Kumar S."/>
            <person name="Kwok R."/>
            <person name="Lander E."/>
            <person name="Langley C.H."/>
            <person name="Lapoint R."/>
            <person name="Lazzaro B.P."/>
            <person name="Lee S.J."/>
            <person name="Levesque L."/>
            <person name="Li R."/>
            <person name="Lin C.F."/>
            <person name="Lin M.F."/>
            <person name="Lindblad-Toh K."/>
            <person name="Llopart A."/>
            <person name="Long M."/>
            <person name="Low L."/>
            <person name="Lozovsky E."/>
            <person name="Lu J."/>
            <person name="Luo M."/>
            <person name="Machado C.A."/>
            <person name="Makalowski W."/>
            <person name="Marzo M."/>
            <person name="Matsuda M."/>
            <person name="Matzkin L."/>
            <person name="McAllister B."/>
            <person name="McBride C.S."/>
            <person name="McKernan B."/>
            <person name="McKernan K."/>
            <person name="Mendez-Lago M."/>
            <person name="Minx P."/>
            <person name="Mollenhauer M.U."/>
            <person name="Montooth K."/>
            <person name="Mount S.M."/>
            <person name="Mu X."/>
            <person name="Myers E."/>
            <person name="Negre B."/>
            <person name="Newfeld S."/>
            <person name="Nielsen R."/>
            <person name="Noor M.A."/>
            <person name="O'Grady P."/>
            <person name="Pachter L."/>
            <person name="Papaceit M."/>
            <person name="Parisi M.J."/>
            <person name="Parisi M."/>
            <person name="Parts L."/>
            <person name="Pedersen J.S."/>
            <person name="Pesole G."/>
            <person name="Phillippy A.M."/>
            <person name="Ponting C.P."/>
            <person name="Pop M."/>
            <person name="Porcelli D."/>
            <person name="Powell J.R."/>
            <person name="Prohaska S."/>
            <person name="Pruitt K."/>
            <person name="Puig M."/>
            <person name="Quesneville H."/>
            <person name="Ram K.R."/>
            <person name="Rand D."/>
            <person name="Rasmussen M.D."/>
            <person name="Reed L.K."/>
            <person name="Reenan R."/>
            <person name="Reily A."/>
            <person name="Remington K.A."/>
            <person name="Rieger T.T."/>
            <person name="Ritchie M.G."/>
            <person name="Robin C."/>
            <person name="Rogers Y.H."/>
            <person name="Rohde C."/>
            <person name="Rozas J."/>
            <person name="Rubenfield M.J."/>
            <person name="Ruiz A."/>
            <person name="Russo S."/>
            <person name="Salzberg S.L."/>
            <person name="Sanchez-Gracia A."/>
            <person name="Saranga D.J."/>
            <person name="Sato H."/>
            <person name="Schaeffer S.W."/>
            <person name="Schatz M.C."/>
            <person name="Schlenke T."/>
            <person name="Schwartz R."/>
            <person name="Segarra C."/>
            <person name="Singh R.S."/>
            <person name="Sirot L."/>
            <person name="Sirota M."/>
            <person name="Sisneros N.B."/>
            <person name="Smith C.D."/>
            <person name="Smith T.F."/>
            <person name="Spieth J."/>
            <person name="Stage D.E."/>
            <person name="Stark A."/>
            <person name="Stephan W."/>
            <person name="Strausberg R.L."/>
            <person name="Strempel S."/>
            <person name="Sturgill D."/>
            <person name="Sutton G."/>
            <person name="Sutton G.G."/>
            <person name="Tao W."/>
            <person name="Teichmann S."/>
            <person name="Tobari Y.N."/>
            <person name="Tomimura Y."/>
            <person name="Tsolas J.M."/>
            <person name="Valente V.L."/>
            <person name="Venter E."/>
            <person name="Venter J.C."/>
            <person name="Vicario S."/>
            <person name="Vieira F.G."/>
            <person name="Vilella A.J."/>
            <person name="Villasante A."/>
            <person name="Walenz B."/>
            <person name="Wang J."/>
            <person name="Wasserman M."/>
            <person name="Watts T."/>
            <person name="Wilson D."/>
            <person name="Wilson R.K."/>
            <person name="Wing R.A."/>
            <person name="Wolfner M.F."/>
            <person name="Wong A."/>
            <person name="Wong G.K."/>
            <person name="Wu C.I."/>
            <person name="Wu G."/>
            <person name="Yamamoto D."/>
            <person name="Yang H.P."/>
            <person name="Yang S.P."/>
            <person name="Yorke J.A."/>
            <person name="Yoshida K."/>
            <person name="Zdobnov E."/>
            <person name="Zhang P."/>
            <person name="Zhang Y."/>
            <person name="Zimin A.V."/>
            <person name="Baldwin J."/>
            <person name="Abdouelleil A."/>
            <person name="Abdulkadir J."/>
            <person name="Abebe A."/>
            <person name="Abera B."/>
            <person name="Abreu J."/>
            <person name="Acer S.C."/>
            <person name="Aftuck L."/>
            <person name="Alexander A."/>
            <person name="An P."/>
            <person name="Anderson E."/>
            <person name="Anderson S."/>
            <person name="Arachi H."/>
            <person name="Azer M."/>
            <person name="Bachantsang P."/>
            <person name="Barry A."/>
            <person name="Bayul T."/>
            <person name="Berlin A."/>
            <person name="Bessette D."/>
            <person name="Bloom T."/>
            <person name="Blye J."/>
            <person name="Boguslavskiy L."/>
            <person name="Bonnet C."/>
            <person name="Boukhgalter B."/>
            <person name="Bourzgui I."/>
            <person name="Brown A."/>
            <person name="Cahill P."/>
            <person name="Channer S."/>
            <person name="Cheshatsang Y."/>
            <person name="Chuda L."/>
            <person name="Citroen M."/>
            <person name="Collymore A."/>
            <person name="Cooke P."/>
            <person name="Costello M."/>
            <person name="D'Aco K."/>
            <person name="Daza R."/>
            <person name="De Haan G."/>
            <person name="DeGray S."/>
            <person name="DeMaso C."/>
            <person name="Dhargay N."/>
            <person name="Dooley K."/>
            <person name="Dooley E."/>
            <person name="Doricent M."/>
            <person name="Dorje P."/>
            <person name="Dorjee K."/>
            <person name="Dupes A."/>
            <person name="Elong R."/>
            <person name="Falk J."/>
            <person name="Farina A."/>
            <person name="Faro S."/>
            <person name="Ferguson D."/>
            <person name="Fisher S."/>
            <person name="Foley C.D."/>
            <person name="Franke A."/>
            <person name="Friedrich D."/>
            <person name="Gadbois L."/>
            <person name="Gearin G."/>
            <person name="Gearin C.R."/>
            <person name="Giannoukos G."/>
            <person name="Goode T."/>
            <person name="Graham J."/>
            <person name="Grandbois E."/>
            <person name="Grewal S."/>
            <person name="Gyaltsen K."/>
            <person name="Hafez N."/>
            <person name="Hagos B."/>
            <person name="Hall J."/>
            <person name="Henson C."/>
            <person name="Hollinger A."/>
            <person name="Honan T."/>
            <person name="Huard M.D."/>
            <person name="Hughes L."/>
            <person name="Hurhula B."/>
            <person name="Husby M.E."/>
            <person name="Kamat A."/>
            <person name="Kanga B."/>
            <person name="Kashin S."/>
            <person name="Khazanovich D."/>
            <person name="Kisner P."/>
            <person name="Lance K."/>
            <person name="Lara M."/>
            <person name="Lee W."/>
            <person name="Lennon N."/>
            <person name="Letendre F."/>
            <person name="LeVine R."/>
            <person name="Lipovsky A."/>
            <person name="Liu X."/>
            <person name="Liu J."/>
            <person name="Liu S."/>
            <person name="Lokyitsang T."/>
            <person name="Lokyitsang Y."/>
            <person name="Lubonja R."/>
            <person name="Lui A."/>
            <person name="MacDonald P."/>
            <person name="Magnisalis V."/>
            <person name="Maru K."/>
            <person name="Matthews C."/>
            <person name="McCusker W."/>
            <person name="McDonough S."/>
            <person name="Mehta T."/>
            <person name="Meldrim J."/>
            <person name="Meneus L."/>
            <person name="Mihai O."/>
            <person name="Mihalev A."/>
            <person name="Mihova T."/>
            <person name="Mittelman R."/>
            <person name="Mlenga V."/>
            <person name="Montmayeur A."/>
            <person name="Mulrain L."/>
            <person name="Navidi A."/>
            <person name="Naylor J."/>
            <person name="Negash T."/>
            <person name="Nguyen T."/>
            <person name="Nguyen N."/>
            <person name="Nicol R."/>
            <person name="Norbu C."/>
            <person name="Norbu N."/>
            <person name="Novod N."/>
            <person name="O'Neill B."/>
            <person name="Osman S."/>
            <person name="Markiewicz E."/>
            <person name="Oyono O.L."/>
            <person name="Patti C."/>
            <person name="Phunkhang P."/>
            <person name="Pierre F."/>
            <person name="Priest M."/>
            <person name="Raghuraman S."/>
            <person name="Rege F."/>
            <person name="Reyes R."/>
            <person name="Rise C."/>
            <person name="Rogov P."/>
            <person name="Ross K."/>
            <person name="Ryan E."/>
            <person name="Settipalli S."/>
            <person name="Shea T."/>
            <person name="Sherpa N."/>
            <person name="Shi L."/>
            <person name="Shih D."/>
            <person name="Sparrow T."/>
            <person name="Spaulding J."/>
            <person name="Stalker J."/>
            <person name="Stange-Thomann N."/>
            <person name="Stavropoulos S."/>
            <person name="Stone C."/>
            <person name="Strader C."/>
            <person name="Tesfaye S."/>
            <person name="Thomson T."/>
            <person name="Thoulutsang Y."/>
            <person name="Thoulutsang D."/>
            <person name="Topham K."/>
            <person name="Topping I."/>
            <person name="Tsamla T."/>
            <person name="Vassiliev H."/>
            <person name="Vo A."/>
            <person name="Wangchuk T."/>
            <person name="Wangdi T."/>
            <person name="Weiand M."/>
            <person name="Wilkinson J."/>
            <person name="Wilson A."/>
            <person name="Yadav S."/>
            <person name="Young G."/>
            <person name="Yu Q."/>
            <person name="Zembek L."/>
            <person name="Zhong D."/>
            <person name="Zimmer A."/>
            <person name="Zwirko Z."/>
            <person name="Jaffe D.B."/>
            <person name="Alvarez P."/>
            <person name="Brockman W."/>
            <person name="Butler J."/>
            <person name="Chin C."/>
            <person name="Gnerre S."/>
            <person name="Grabherr M."/>
            <person name="Kleber M."/>
            <person name="Mauceli E."/>
            <person name="MacCallum I."/>
        </authorList>
    </citation>
    <scope>NUCLEOTIDE SEQUENCE [LARGE SCALE GENOMIC DNA]</scope>
    <source>
        <strain evidence="13">Tucson 15010-1051.87</strain>
    </source>
</reference>
<dbReference type="Pfam" id="PF05649">
    <property type="entry name" value="Peptidase_M13_N"/>
    <property type="match status" value="1"/>
</dbReference>
<keyword evidence="13" id="KW-1185">Reference proteome</keyword>
<evidence type="ECO:0000256" key="8">
    <source>
        <dbReference type="ARBA" id="ARBA00023049"/>
    </source>
</evidence>
<dbReference type="PRINTS" id="PR00786">
    <property type="entry name" value="NEPRILYSIN"/>
</dbReference>
<evidence type="ECO:0000256" key="9">
    <source>
        <dbReference type="SAM" id="SignalP"/>
    </source>
</evidence>
<dbReference type="SUPFAM" id="SSF55486">
    <property type="entry name" value="Metalloproteases ('zincins'), catalytic domain"/>
    <property type="match status" value="1"/>
</dbReference>
<dbReference type="GO" id="GO:0046872">
    <property type="term" value="F:metal ion binding"/>
    <property type="evidence" value="ECO:0007669"/>
    <property type="project" value="UniProtKB-KW"/>
</dbReference>
<accession>A0A0Q9W9R9</accession>
<gene>
    <name evidence="12" type="primary">Dvir\GJ25969</name>
    <name evidence="12" type="ORF">Dvir_GJ25969</name>
</gene>
<dbReference type="InterPro" id="IPR042089">
    <property type="entry name" value="Peptidase_M13_dom_2"/>
</dbReference>
<keyword evidence="9" id="KW-0732">Signal</keyword>
<evidence type="ECO:0000256" key="7">
    <source>
        <dbReference type="ARBA" id="ARBA00022833"/>
    </source>
</evidence>
<comment type="cofactor">
    <cofactor evidence="1">
        <name>Zn(2+)</name>
        <dbReference type="ChEBI" id="CHEBI:29105"/>
    </cofactor>
</comment>
<keyword evidence="6" id="KW-0378">Hydrolase</keyword>
<dbReference type="GO" id="GO:0004222">
    <property type="term" value="F:metalloendopeptidase activity"/>
    <property type="evidence" value="ECO:0007669"/>
    <property type="project" value="InterPro"/>
</dbReference>
<dbReference type="InterPro" id="IPR024079">
    <property type="entry name" value="MetalloPept_cat_dom_sf"/>
</dbReference>
<dbReference type="KEGG" id="dvi:26530739"/>
<protein>
    <recommendedName>
        <fullName evidence="14">Membrane metallo-endopeptidase-like 1</fullName>
    </recommendedName>
</protein>
<evidence type="ECO:0000313" key="13">
    <source>
        <dbReference type="Proteomes" id="UP000008792"/>
    </source>
</evidence>
<dbReference type="PROSITE" id="PS51885">
    <property type="entry name" value="NEPRILYSIN"/>
    <property type="match status" value="1"/>
</dbReference>
<evidence type="ECO:0008006" key="14">
    <source>
        <dbReference type="Google" id="ProtNLM"/>
    </source>
</evidence>
<comment type="subcellular location">
    <subcellularLocation>
        <location evidence="2">Cell membrane</location>
        <topology evidence="2">Single-pass type II membrane protein</topology>
    </subcellularLocation>
</comment>
<dbReference type="InterPro" id="IPR008753">
    <property type="entry name" value="Peptidase_M13_N"/>
</dbReference>
<feature type="chain" id="PRO_5006386575" description="Membrane metallo-endopeptidase-like 1" evidence="9">
    <location>
        <begin position="27"/>
        <end position="666"/>
    </location>
</feature>
<evidence type="ECO:0000256" key="1">
    <source>
        <dbReference type="ARBA" id="ARBA00001947"/>
    </source>
</evidence>
<dbReference type="Proteomes" id="UP000008792">
    <property type="component" value="Unassembled WGS sequence"/>
</dbReference>
<evidence type="ECO:0000256" key="6">
    <source>
        <dbReference type="ARBA" id="ARBA00022801"/>
    </source>
</evidence>
<dbReference type="InterPro" id="IPR000718">
    <property type="entry name" value="Peptidase_M13"/>
</dbReference>
<evidence type="ECO:0000256" key="5">
    <source>
        <dbReference type="ARBA" id="ARBA00022723"/>
    </source>
</evidence>
<feature type="signal peptide" evidence="9">
    <location>
        <begin position="1"/>
        <end position="26"/>
    </location>
</feature>
<dbReference type="GO" id="GO:0016485">
    <property type="term" value="P:protein processing"/>
    <property type="evidence" value="ECO:0007669"/>
    <property type="project" value="TreeGrafter"/>
</dbReference>
<dbReference type="OrthoDB" id="7842934at2759"/>
<dbReference type="CDD" id="cd08662">
    <property type="entry name" value="M13"/>
    <property type="match status" value="1"/>
</dbReference>
<evidence type="ECO:0000256" key="3">
    <source>
        <dbReference type="ARBA" id="ARBA00007357"/>
    </source>
</evidence>
<dbReference type="EMBL" id="CH940649">
    <property type="protein sequence ID" value="KRF81142.1"/>
    <property type="molecule type" value="Genomic_DNA"/>
</dbReference>
<proteinExistence type="inferred from homology"/>
<dbReference type="Gene3D" id="3.40.390.10">
    <property type="entry name" value="Collagenase (Catalytic Domain)"/>
    <property type="match status" value="1"/>
</dbReference>
<dbReference type="Gene3D" id="1.10.1380.10">
    <property type="entry name" value="Neutral endopeptidase , domain2"/>
    <property type="match status" value="1"/>
</dbReference>
<name>A0A0Q9W9R9_DROVI</name>
<evidence type="ECO:0000259" key="10">
    <source>
        <dbReference type="Pfam" id="PF01431"/>
    </source>
</evidence>
<feature type="domain" description="Peptidase M13 N-terminal" evidence="11">
    <location>
        <begin position="53"/>
        <end position="410"/>
    </location>
</feature>
<keyword evidence="7" id="KW-0862">Zinc</keyword>
<evidence type="ECO:0000259" key="11">
    <source>
        <dbReference type="Pfam" id="PF05649"/>
    </source>
</evidence>
<dbReference type="InterPro" id="IPR018497">
    <property type="entry name" value="Peptidase_M13_C"/>
</dbReference>
<evidence type="ECO:0000313" key="12">
    <source>
        <dbReference type="EMBL" id="KRF81142.1"/>
    </source>
</evidence>
<keyword evidence="5" id="KW-0479">Metal-binding</keyword>
<dbReference type="FunCoup" id="A0A0Q9W9R9">
    <property type="interactions" value="19"/>
</dbReference>
<keyword evidence="8" id="KW-0482">Metalloprotease</keyword>
<dbReference type="Pfam" id="PF01431">
    <property type="entry name" value="Peptidase_M13"/>
    <property type="match status" value="1"/>
</dbReference>
<sequence length="666" mass="77275">MSTRTSTCRICELLFILLWLSVSGQAGYPPASNPNTQLVNQILGYVNESVAACNDYYKYACGKWSEKHENDSFSEITGLIDHKVNENLIVLMDELQQRTLEPGSVEDKVLTSYQTCRQASESTRSSRTYLELVPPNEQIPWPQLKLRPDHWSSIKFQWMETLARLRRYGLTNVIFKLEVLPDLKNSSKYAVSIDRPYFEHKDQRLRGTLLTMLTLRMVGINSKKAWALARKVKLFESAVRELVEMEYEEKSEFYEELSLQQLEVQTGGQWRKYLEIVLGRNVPADYVLQVENSACLTALVHLVNGWNREVVATYIMLRFVAYVHKETMESDEPIECIQDVRRNMELATNLLYEQRFIGSEKLRQHQADILELFQLLRQQFLKKLDANSLQLLASELEMLRAKMLNMTINVGNMPNTADRTSFVKRFYADLHLAEDRNYALNHLRLLEFRTRRWFEQLDGALNATNFFFISDSETGMSSTPYYLLRQNIIIVPYGILQEPIFHHDAHDVFKVSLLGFMLSHELMHGFVSGGFIFDFRGNYNKLGKRIIMESEYSSGISCLNRNETDYLDEREADIAGIRLAYDVYFDPGSKFNLTQPSFTNLSLKQLFFLNLAQFFCGNTAPNDFADHDADELRLKQMLINFSAFAEAHGCREDLDNMHPAQKCRLW</sequence>
<dbReference type="PANTHER" id="PTHR11733:SF167">
    <property type="entry name" value="FI17812P1-RELATED"/>
    <property type="match status" value="1"/>
</dbReference>
<organism evidence="12 13">
    <name type="scientific">Drosophila virilis</name>
    <name type="common">Fruit fly</name>
    <dbReference type="NCBI Taxonomy" id="7244"/>
    <lineage>
        <taxon>Eukaryota</taxon>
        <taxon>Metazoa</taxon>
        <taxon>Ecdysozoa</taxon>
        <taxon>Arthropoda</taxon>
        <taxon>Hexapoda</taxon>
        <taxon>Insecta</taxon>
        <taxon>Pterygota</taxon>
        <taxon>Neoptera</taxon>
        <taxon>Endopterygota</taxon>
        <taxon>Diptera</taxon>
        <taxon>Brachycera</taxon>
        <taxon>Muscomorpha</taxon>
        <taxon>Ephydroidea</taxon>
        <taxon>Drosophilidae</taxon>
        <taxon>Drosophila</taxon>
    </lineage>
</organism>
<dbReference type="InParanoid" id="A0A0Q9W9R9"/>
<dbReference type="AlphaFoldDB" id="A0A0Q9W9R9"/>
<keyword evidence="4" id="KW-0645">Protease</keyword>
<dbReference type="GO" id="GO:0005886">
    <property type="term" value="C:plasma membrane"/>
    <property type="evidence" value="ECO:0007669"/>
    <property type="project" value="UniProtKB-SubCell"/>
</dbReference>
<dbReference type="PANTHER" id="PTHR11733">
    <property type="entry name" value="ZINC METALLOPROTEASE FAMILY M13 NEPRILYSIN-RELATED"/>
    <property type="match status" value="1"/>
</dbReference>
<feature type="domain" description="Peptidase M13 C-terminal" evidence="10">
    <location>
        <begin position="481"/>
        <end position="665"/>
    </location>
</feature>
<comment type="similarity">
    <text evidence="3">Belongs to the peptidase M13 family.</text>
</comment>
<evidence type="ECO:0000256" key="2">
    <source>
        <dbReference type="ARBA" id="ARBA00004401"/>
    </source>
</evidence>